<evidence type="ECO:0000313" key="3">
    <source>
        <dbReference type="EMBL" id="EAI8859507.1"/>
    </source>
</evidence>
<dbReference type="Gene3D" id="3.40.50.2000">
    <property type="entry name" value="Glycogen Phosphorylase B"/>
    <property type="match status" value="2"/>
</dbReference>
<dbReference type="Proteomes" id="UP000535509">
    <property type="component" value="Unassembled WGS sequence"/>
</dbReference>
<dbReference type="GO" id="GO:0016757">
    <property type="term" value="F:glycosyltransferase activity"/>
    <property type="evidence" value="ECO:0007669"/>
    <property type="project" value="InterPro"/>
</dbReference>
<proteinExistence type="predicted"/>
<comment type="caution">
    <text evidence="3">The sequence shown here is derived from an EMBL/GenBank/DDBJ whole genome shotgun (WGS) entry which is preliminary data.</text>
</comment>
<keyword evidence="3" id="KW-0808">Transferase</keyword>
<keyword evidence="4" id="KW-1185">Reference proteome</keyword>
<dbReference type="PANTHER" id="PTHR45947">
    <property type="entry name" value="SULFOQUINOVOSYL TRANSFERASE SQD2"/>
    <property type="match status" value="1"/>
</dbReference>
<evidence type="ECO:0000259" key="2">
    <source>
        <dbReference type="Pfam" id="PF13439"/>
    </source>
</evidence>
<dbReference type="Pfam" id="PF13439">
    <property type="entry name" value="Glyco_transf_4"/>
    <property type="match status" value="1"/>
</dbReference>
<evidence type="ECO:0000313" key="4">
    <source>
        <dbReference type="Proteomes" id="UP000535509"/>
    </source>
</evidence>
<feature type="domain" description="Glycosyl transferase family 1" evidence="1">
    <location>
        <begin position="166"/>
        <end position="325"/>
    </location>
</feature>
<evidence type="ECO:0000259" key="1">
    <source>
        <dbReference type="Pfam" id="PF00534"/>
    </source>
</evidence>
<dbReference type="GeneID" id="61065224"/>
<gene>
    <name evidence="3" type="ORF">CX802_06685</name>
</gene>
<feature type="domain" description="Glycosyltransferase subfamily 4-like N-terminal" evidence="2">
    <location>
        <begin position="13"/>
        <end position="157"/>
    </location>
</feature>
<name>A0A5L4XVF3_CAMFE</name>
<dbReference type="EMBL" id="AABTCC010000019">
    <property type="protein sequence ID" value="EAI8859507.1"/>
    <property type="molecule type" value="Genomic_DNA"/>
</dbReference>
<dbReference type="InterPro" id="IPR001296">
    <property type="entry name" value="Glyco_trans_1"/>
</dbReference>
<accession>A0A5L4XVF3</accession>
<dbReference type="SUPFAM" id="SSF53756">
    <property type="entry name" value="UDP-Glycosyltransferase/glycogen phosphorylase"/>
    <property type="match status" value="1"/>
</dbReference>
<dbReference type="AlphaFoldDB" id="A0A5L4XVF3"/>
<dbReference type="CDD" id="cd03801">
    <property type="entry name" value="GT4_PimA-like"/>
    <property type="match status" value="1"/>
</dbReference>
<dbReference type="Pfam" id="PF00534">
    <property type="entry name" value="Glycos_transf_1"/>
    <property type="match status" value="1"/>
</dbReference>
<reference evidence="3 4" key="1">
    <citation type="submission" date="2018-06" db="EMBL/GenBank/DDBJ databases">
        <authorList>
            <consortium name="PulseNet: The National Subtyping Network for Foodborne Disease Surveillance"/>
            <person name="Tarr C.L."/>
            <person name="Trees E."/>
            <person name="Katz L.S."/>
            <person name="Carleton-Romer H.A."/>
            <person name="Stroika S."/>
            <person name="Kucerova Z."/>
            <person name="Roache K.F."/>
            <person name="Sabol A.L."/>
            <person name="Besser J."/>
            <person name="Gerner-Smidt P."/>
        </authorList>
    </citation>
    <scope>NUCLEOTIDE SEQUENCE [LARGE SCALE GENOMIC DNA]</scope>
    <source>
        <strain evidence="3 4">PNUSAC001503</strain>
    </source>
</reference>
<organism evidence="3 4">
    <name type="scientific">Campylobacter fetus</name>
    <dbReference type="NCBI Taxonomy" id="196"/>
    <lineage>
        <taxon>Bacteria</taxon>
        <taxon>Pseudomonadati</taxon>
        <taxon>Campylobacterota</taxon>
        <taxon>Epsilonproteobacteria</taxon>
        <taxon>Campylobacterales</taxon>
        <taxon>Campylobacteraceae</taxon>
        <taxon>Campylobacter</taxon>
    </lineage>
</organism>
<dbReference type="PANTHER" id="PTHR45947:SF3">
    <property type="entry name" value="SULFOQUINOVOSYL TRANSFERASE SQD2"/>
    <property type="match status" value="1"/>
</dbReference>
<dbReference type="InterPro" id="IPR028098">
    <property type="entry name" value="Glyco_trans_4-like_N"/>
</dbReference>
<dbReference type="RefSeq" id="WP_041738399.1">
    <property type="nucleotide sequence ID" value="NZ_AACCWR020000009.1"/>
</dbReference>
<sequence>MINILELESSLGFGGQEHRTMRLINALDESKFKVFYGLNRGSKSLEKPIKCSFVEFNLKKVYNIFTIIKICWFVKKNGIKIISTHSGKDGNIGSIVGKICGVKVVRTRHLQTPIKSPFSYNLSSKVVAVSNATKESLVRRGVKENLIEVIRTGVDTQKYTKNFKLNLKKELGLSEETVLIGIVAVLRAAKNHKLLVEAFNELNLPKTALVIIGDGPQKQNLENLIIGRNNIFMLGNRDNVSEFLGSLDIFVLPSNMEALGTAILEASSAGVACIGSRVGGIPEAIKDAQTGLLFENGNLESLKTALKILIENTDLRAEFAKNGIKYVKDSFSTEVMAKKTQQIYEELVNED</sequence>
<protein>
    <submittedName>
        <fullName evidence="3">Glycosyltransferase family 4 protein</fullName>
    </submittedName>
</protein>
<dbReference type="InterPro" id="IPR050194">
    <property type="entry name" value="Glycosyltransferase_grp1"/>
</dbReference>